<gene>
    <name evidence="1" type="ORF">SCA03_44800</name>
</gene>
<proteinExistence type="predicted"/>
<dbReference type="AlphaFoldDB" id="A0A4Y3R3Q4"/>
<evidence type="ECO:0000313" key="1">
    <source>
        <dbReference type="EMBL" id="GEB51929.1"/>
    </source>
</evidence>
<sequence length="76" mass="8138">MACRVCRRVQGWAGGRRPAACPVRRERGRSAARGPEPVVPVVAVEPPVRMGEGADGRGRVRCAGVRLSKVRSGGFR</sequence>
<organism evidence="1 2">
    <name type="scientific">Streptomyces cacaoi</name>
    <dbReference type="NCBI Taxonomy" id="1898"/>
    <lineage>
        <taxon>Bacteria</taxon>
        <taxon>Bacillati</taxon>
        <taxon>Actinomycetota</taxon>
        <taxon>Actinomycetes</taxon>
        <taxon>Kitasatosporales</taxon>
        <taxon>Streptomycetaceae</taxon>
        <taxon>Streptomyces</taxon>
    </lineage>
</organism>
<name>A0A4Y3R3Q4_STRCI</name>
<dbReference type="EMBL" id="BJMM01000025">
    <property type="protein sequence ID" value="GEB51929.1"/>
    <property type="molecule type" value="Genomic_DNA"/>
</dbReference>
<accession>A0A4Y3R3Q4</accession>
<reference evidence="1 2" key="1">
    <citation type="submission" date="2019-06" db="EMBL/GenBank/DDBJ databases">
        <title>Whole genome shotgun sequence of Streptomyces cacaoi subsp. cacaoi NBRC 12748.</title>
        <authorList>
            <person name="Hosoyama A."/>
            <person name="Uohara A."/>
            <person name="Ohji S."/>
            <person name="Ichikawa N."/>
        </authorList>
    </citation>
    <scope>NUCLEOTIDE SEQUENCE [LARGE SCALE GENOMIC DNA]</scope>
    <source>
        <strain evidence="1 2">NBRC 12748</strain>
    </source>
</reference>
<protein>
    <submittedName>
        <fullName evidence="1">Uncharacterized protein</fullName>
    </submittedName>
</protein>
<evidence type="ECO:0000313" key="2">
    <source>
        <dbReference type="Proteomes" id="UP000319210"/>
    </source>
</evidence>
<dbReference type="Proteomes" id="UP000319210">
    <property type="component" value="Unassembled WGS sequence"/>
</dbReference>
<keyword evidence="2" id="KW-1185">Reference proteome</keyword>
<comment type="caution">
    <text evidence="1">The sequence shown here is derived from an EMBL/GenBank/DDBJ whole genome shotgun (WGS) entry which is preliminary data.</text>
</comment>